<accession>A0A164BUL2</accession>
<evidence type="ECO:0000313" key="1">
    <source>
        <dbReference type="EMBL" id="KZD27451.1"/>
    </source>
</evidence>
<dbReference type="AlphaFoldDB" id="A0A164BUL2"/>
<gene>
    <name evidence="1" type="ORF">B4082_5397</name>
</gene>
<name>A0A164BUL2_BACCE</name>
<comment type="caution">
    <text evidence="1">The sequence shown here is derived from an EMBL/GenBank/DDBJ whole genome shotgun (WGS) entry which is preliminary data.</text>
</comment>
<reference evidence="1 2" key="1">
    <citation type="submission" date="2015-09" db="EMBL/GenBank/DDBJ databases">
        <title>Bacillus cereus food isolates.</title>
        <authorList>
            <person name="Boekhorst J."/>
        </authorList>
    </citation>
    <scope>NUCLEOTIDE SEQUENCE [LARGE SCALE GENOMIC DNA]</scope>
    <source>
        <strain evidence="1 2">B4082</strain>
    </source>
</reference>
<dbReference type="RefSeq" id="WP_201104664.1">
    <property type="nucleotide sequence ID" value="NZ_LJKA01000074.1"/>
</dbReference>
<sequence length="76" mass="8805">MIDDLFEAIFTKVAQVQEGQDLTCSCTECYWNMYFPNRPNSKECVSESLADFKMTPDSTECKGYWDYTEACGHPKR</sequence>
<dbReference type="Proteomes" id="UP000076501">
    <property type="component" value="Unassembled WGS sequence"/>
</dbReference>
<protein>
    <submittedName>
        <fullName evidence="1">Uncharacterized protein</fullName>
    </submittedName>
</protein>
<organism evidence="1 2">
    <name type="scientific">Bacillus cereus</name>
    <dbReference type="NCBI Taxonomy" id="1396"/>
    <lineage>
        <taxon>Bacteria</taxon>
        <taxon>Bacillati</taxon>
        <taxon>Bacillota</taxon>
        <taxon>Bacilli</taxon>
        <taxon>Bacillales</taxon>
        <taxon>Bacillaceae</taxon>
        <taxon>Bacillus</taxon>
        <taxon>Bacillus cereus group</taxon>
    </lineage>
</organism>
<evidence type="ECO:0000313" key="2">
    <source>
        <dbReference type="Proteomes" id="UP000076501"/>
    </source>
</evidence>
<dbReference type="EMBL" id="LJKA01000074">
    <property type="protein sequence ID" value="KZD27451.1"/>
    <property type="molecule type" value="Genomic_DNA"/>
</dbReference>
<dbReference type="PATRIC" id="fig|1396.539.peg.1183"/>
<proteinExistence type="predicted"/>